<organism evidence="1 2">
    <name type="scientific">Streptomyces mesophilus</name>
    <dbReference type="NCBI Taxonomy" id="1775132"/>
    <lineage>
        <taxon>Bacteria</taxon>
        <taxon>Bacillati</taxon>
        <taxon>Actinomycetota</taxon>
        <taxon>Actinomycetes</taxon>
        <taxon>Kitasatosporales</taxon>
        <taxon>Streptomycetaceae</taxon>
        <taxon>Streptomyces</taxon>
    </lineage>
</organism>
<evidence type="ECO:0000313" key="1">
    <source>
        <dbReference type="EMBL" id="NGO75954.1"/>
    </source>
</evidence>
<name>A0A6G4XGW0_9ACTN</name>
<evidence type="ECO:0000313" key="2">
    <source>
        <dbReference type="Proteomes" id="UP000481109"/>
    </source>
</evidence>
<dbReference type="GO" id="GO:0005198">
    <property type="term" value="F:structural molecule activity"/>
    <property type="evidence" value="ECO:0007669"/>
    <property type="project" value="InterPro"/>
</dbReference>
<gene>
    <name evidence="1" type="ORF">G6045_09750</name>
</gene>
<dbReference type="RefSeq" id="WP_165331465.1">
    <property type="nucleotide sequence ID" value="NZ_JAAKZW010000024.1"/>
</dbReference>
<comment type="caution">
    <text evidence="1">The sequence shown here is derived from an EMBL/GenBank/DDBJ whole genome shotgun (WGS) entry which is preliminary data.</text>
</comment>
<dbReference type="Pfam" id="PF06841">
    <property type="entry name" value="Phage_T4_gp19"/>
    <property type="match status" value="1"/>
</dbReference>
<protein>
    <submittedName>
        <fullName evidence="1">Phage tail protein</fullName>
    </submittedName>
</protein>
<dbReference type="InterPro" id="IPR011747">
    <property type="entry name" value="CHP02241"/>
</dbReference>
<reference evidence="1 2" key="1">
    <citation type="submission" date="2020-02" db="EMBL/GenBank/DDBJ databases">
        <title>Whole-genome analyses of novel actinobacteria.</title>
        <authorList>
            <person name="Sahin N."/>
            <person name="Tokatli A."/>
        </authorList>
    </citation>
    <scope>NUCLEOTIDE SEQUENCE [LARGE SCALE GENOMIC DNA]</scope>
    <source>
        <strain evidence="1 2">YC504</strain>
    </source>
</reference>
<dbReference type="PANTHER" id="PTHR38009">
    <property type="entry name" value="CONSERVED HYPOTHETICAL PHAGE TAIL PROTEIN"/>
    <property type="match status" value="1"/>
</dbReference>
<accession>A0A6G4XGW0</accession>
<dbReference type="Proteomes" id="UP000481109">
    <property type="component" value="Unassembled WGS sequence"/>
</dbReference>
<dbReference type="NCBIfam" id="TIGR02241">
    <property type="entry name" value="conserved hypothetical phage tail region protein"/>
    <property type="match status" value="1"/>
</dbReference>
<proteinExistence type="predicted"/>
<keyword evidence="2" id="KW-1185">Reference proteome</keyword>
<dbReference type="EMBL" id="JAAKZW010000024">
    <property type="protein sequence ID" value="NGO75954.1"/>
    <property type="molecule type" value="Genomic_DNA"/>
</dbReference>
<sequence length="146" mass="16154">MAATASRADPFLAFRFEVRLDDLPVGGFSDCGGLAVETEFFDYPAGGVNDHLLRFPGRSRQVNLVLKRGIVDRLLWDWHADLVRGVVRFRNGTVVVRDPSGTIAQLRFEFRRALPVKWTGPELSAGGGQVAVESLEIAHHGLDRRA</sequence>
<dbReference type="PANTHER" id="PTHR38009:SF1">
    <property type="entry name" value="CONSERVED HYPOTHETICAL PHAGE TAIL PROTEIN"/>
    <property type="match status" value="1"/>
</dbReference>
<dbReference type="InterPro" id="IPR010667">
    <property type="entry name" value="Phage_T4_Gp19"/>
</dbReference>
<dbReference type="AlphaFoldDB" id="A0A6G4XGW0"/>